<evidence type="ECO:0000313" key="3">
    <source>
        <dbReference type="Proteomes" id="UP000244005"/>
    </source>
</evidence>
<accession>A0A2R6VZN4</accession>
<feature type="region of interest" description="Disordered" evidence="1">
    <location>
        <begin position="44"/>
        <end position="86"/>
    </location>
</feature>
<evidence type="ECO:0000256" key="1">
    <source>
        <dbReference type="SAM" id="MobiDB-lite"/>
    </source>
</evidence>
<organism evidence="2 3">
    <name type="scientific">Marchantia polymorpha</name>
    <name type="common">Common liverwort</name>
    <name type="synonym">Marchantia aquatica</name>
    <dbReference type="NCBI Taxonomy" id="3197"/>
    <lineage>
        <taxon>Eukaryota</taxon>
        <taxon>Viridiplantae</taxon>
        <taxon>Streptophyta</taxon>
        <taxon>Embryophyta</taxon>
        <taxon>Marchantiophyta</taxon>
        <taxon>Marchantiopsida</taxon>
        <taxon>Marchantiidae</taxon>
        <taxon>Marchantiales</taxon>
        <taxon>Marchantiaceae</taxon>
        <taxon>Marchantia</taxon>
    </lineage>
</organism>
<evidence type="ECO:0000313" key="2">
    <source>
        <dbReference type="EMBL" id="PTQ27063.1"/>
    </source>
</evidence>
<sequence>MDGRTEGERGGGLAGWREVGVVAQFLRGHGAAGSARGFVERLRGRLVAERGRGTSSVGRAGDEERGESKGNEREGGKQERRRPSLF</sequence>
<dbReference type="AlphaFoldDB" id="A0A2R6VZN4"/>
<feature type="compositionally biased region" description="Basic and acidic residues" evidence="1">
    <location>
        <begin position="60"/>
        <end position="86"/>
    </location>
</feature>
<reference evidence="3" key="1">
    <citation type="journal article" date="2017" name="Cell">
        <title>Insights into land plant evolution garnered from the Marchantia polymorpha genome.</title>
        <authorList>
            <person name="Bowman J.L."/>
            <person name="Kohchi T."/>
            <person name="Yamato K.T."/>
            <person name="Jenkins J."/>
            <person name="Shu S."/>
            <person name="Ishizaki K."/>
            <person name="Yamaoka S."/>
            <person name="Nishihama R."/>
            <person name="Nakamura Y."/>
            <person name="Berger F."/>
            <person name="Adam C."/>
            <person name="Aki S.S."/>
            <person name="Althoff F."/>
            <person name="Araki T."/>
            <person name="Arteaga-Vazquez M.A."/>
            <person name="Balasubrmanian S."/>
            <person name="Barry K."/>
            <person name="Bauer D."/>
            <person name="Boehm C.R."/>
            <person name="Briginshaw L."/>
            <person name="Caballero-Perez J."/>
            <person name="Catarino B."/>
            <person name="Chen F."/>
            <person name="Chiyoda S."/>
            <person name="Chovatia M."/>
            <person name="Davies K.M."/>
            <person name="Delmans M."/>
            <person name="Demura T."/>
            <person name="Dierschke T."/>
            <person name="Dolan L."/>
            <person name="Dorantes-Acosta A.E."/>
            <person name="Eklund D.M."/>
            <person name="Florent S.N."/>
            <person name="Flores-Sandoval E."/>
            <person name="Fujiyama A."/>
            <person name="Fukuzawa H."/>
            <person name="Galik B."/>
            <person name="Grimanelli D."/>
            <person name="Grimwood J."/>
            <person name="Grossniklaus U."/>
            <person name="Hamada T."/>
            <person name="Haseloff J."/>
            <person name="Hetherington A.J."/>
            <person name="Higo A."/>
            <person name="Hirakawa Y."/>
            <person name="Hundley H.N."/>
            <person name="Ikeda Y."/>
            <person name="Inoue K."/>
            <person name="Inoue S.I."/>
            <person name="Ishida S."/>
            <person name="Jia Q."/>
            <person name="Kakita M."/>
            <person name="Kanazawa T."/>
            <person name="Kawai Y."/>
            <person name="Kawashima T."/>
            <person name="Kennedy M."/>
            <person name="Kinose K."/>
            <person name="Kinoshita T."/>
            <person name="Kohara Y."/>
            <person name="Koide E."/>
            <person name="Komatsu K."/>
            <person name="Kopischke S."/>
            <person name="Kubo M."/>
            <person name="Kyozuka J."/>
            <person name="Lagercrantz U."/>
            <person name="Lin S.S."/>
            <person name="Lindquist E."/>
            <person name="Lipzen A.M."/>
            <person name="Lu C.W."/>
            <person name="De Luna E."/>
            <person name="Martienssen R.A."/>
            <person name="Minamino N."/>
            <person name="Mizutani M."/>
            <person name="Mizutani M."/>
            <person name="Mochizuki N."/>
            <person name="Monte I."/>
            <person name="Mosher R."/>
            <person name="Nagasaki H."/>
            <person name="Nakagami H."/>
            <person name="Naramoto S."/>
            <person name="Nishitani K."/>
            <person name="Ohtani M."/>
            <person name="Okamoto T."/>
            <person name="Okumura M."/>
            <person name="Phillips J."/>
            <person name="Pollak B."/>
            <person name="Reinders A."/>
            <person name="Rovekamp M."/>
            <person name="Sano R."/>
            <person name="Sawa S."/>
            <person name="Schmid M.W."/>
            <person name="Shirakawa M."/>
            <person name="Solano R."/>
            <person name="Spunde A."/>
            <person name="Suetsugu N."/>
            <person name="Sugano S."/>
            <person name="Sugiyama A."/>
            <person name="Sun R."/>
            <person name="Suzuki Y."/>
            <person name="Takenaka M."/>
            <person name="Takezawa D."/>
            <person name="Tomogane H."/>
            <person name="Tsuzuki M."/>
            <person name="Ueda T."/>
            <person name="Umeda M."/>
            <person name="Ward J.M."/>
            <person name="Watanabe Y."/>
            <person name="Yazaki K."/>
            <person name="Yokoyama R."/>
            <person name="Yoshitake Y."/>
            <person name="Yotsui I."/>
            <person name="Zachgo S."/>
            <person name="Schmutz J."/>
        </authorList>
    </citation>
    <scope>NUCLEOTIDE SEQUENCE [LARGE SCALE GENOMIC DNA]</scope>
    <source>
        <strain evidence="3">Tak-1</strain>
    </source>
</reference>
<name>A0A2R6VZN4_MARPO</name>
<protein>
    <submittedName>
        <fullName evidence="2">Uncharacterized protein</fullName>
    </submittedName>
</protein>
<proteinExistence type="predicted"/>
<dbReference type="EMBL" id="KZ772956">
    <property type="protein sequence ID" value="PTQ27063.1"/>
    <property type="molecule type" value="Genomic_DNA"/>
</dbReference>
<keyword evidence="3" id="KW-1185">Reference proteome</keyword>
<dbReference type="Proteomes" id="UP000244005">
    <property type="component" value="Unassembled WGS sequence"/>
</dbReference>
<gene>
    <name evidence="2" type="ORF">MARPO_0229s0010</name>
</gene>